<dbReference type="AlphaFoldDB" id="A0A645H8P6"/>
<comment type="caution">
    <text evidence="1">The sequence shown here is derived from an EMBL/GenBank/DDBJ whole genome shotgun (WGS) entry which is preliminary data.</text>
</comment>
<gene>
    <name evidence="1" type="ORF">SDC9_182909</name>
</gene>
<organism evidence="1">
    <name type="scientific">bioreactor metagenome</name>
    <dbReference type="NCBI Taxonomy" id="1076179"/>
    <lineage>
        <taxon>unclassified sequences</taxon>
        <taxon>metagenomes</taxon>
        <taxon>ecological metagenomes</taxon>
    </lineage>
</organism>
<accession>A0A645H8P6</accession>
<dbReference type="EMBL" id="VSSQ01088968">
    <property type="protein sequence ID" value="MPN35411.1"/>
    <property type="molecule type" value="Genomic_DNA"/>
</dbReference>
<protein>
    <submittedName>
        <fullName evidence="1">Uncharacterized protein</fullName>
    </submittedName>
</protein>
<sequence length="170" mass="20459">MQYELHYLTRSMFLNHSDSMEYYRIYKRTVEKAKWSAELSSIIDELKKRRKTNAWHYHFSYDLANIYIEEEMWGELFIEVKDANDISVTSRYAKYLQDGFSSQLIDIYRDSIVKYAQRTGRNIYEDTKKYLKEMSKLKNGLFAAKALKEELLNTYKNRPAMKEILAPLFR</sequence>
<name>A0A645H8P6_9ZZZZ</name>
<evidence type="ECO:0000313" key="1">
    <source>
        <dbReference type="EMBL" id="MPN35411.1"/>
    </source>
</evidence>
<proteinExistence type="predicted"/>
<reference evidence="1" key="1">
    <citation type="submission" date="2019-08" db="EMBL/GenBank/DDBJ databases">
        <authorList>
            <person name="Kucharzyk K."/>
            <person name="Murdoch R.W."/>
            <person name="Higgins S."/>
            <person name="Loffler F."/>
        </authorList>
    </citation>
    <scope>NUCLEOTIDE SEQUENCE</scope>
</reference>